<evidence type="ECO:0000256" key="3">
    <source>
        <dbReference type="ARBA" id="ARBA00023274"/>
    </source>
</evidence>
<protein>
    <recommendedName>
        <fullName evidence="4 5">Large ribosomal subunit protein uL4</fullName>
    </recommendedName>
</protein>
<organism evidence="7 8">
    <name type="scientific">Candidatus Zambryskibacteria bacterium RIFCSPHIGHO2_02_FULL_43_14</name>
    <dbReference type="NCBI Taxonomy" id="1802748"/>
    <lineage>
        <taxon>Bacteria</taxon>
        <taxon>Candidatus Zambryskiibacteriota</taxon>
    </lineage>
</organism>
<dbReference type="Proteomes" id="UP000178175">
    <property type="component" value="Unassembled WGS sequence"/>
</dbReference>
<evidence type="ECO:0000256" key="1">
    <source>
        <dbReference type="ARBA" id="ARBA00010528"/>
    </source>
</evidence>
<evidence type="ECO:0000256" key="2">
    <source>
        <dbReference type="ARBA" id="ARBA00022980"/>
    </source>
</evidence>
<evidence type="ECO:0000313" key="7">
    <source>
        <dbReference type="EMBL" id="OHA95990.1"/>
    </source>
</evidence>
<comment type="caution">
    <text evidence="7">The sequence shown here is derived from an EMBL/GenBank/DDBJ whole genome shotgun (WGS) entry which is preliminary data.</text>
</comment>
<dbReference type="PANTHER" id="PTHR10746:SF6">
    <property type="entry name" value="LARGE RIBOSOMAL SUBUNIT PROTEIN UL4M"/>
    <property type="match status" value="1"/>
</dbReference>
<keyword evidence="3 5" id="KW-0687">Ribonucleoprotein</keyword>
<dbReference type="AlphaFoldDB" id="A0A1G2TFE1"/>
<dbReference type="GO" id="GO:0003735">
    <property type="term" value="F:structural constituent of ribosome"/>
    <property type="evidence" value="ECO:0007669"/>
    <property type="project" value="InterPro"/>
</dbReference>
<dbReference type="NCBIfam" id="TIGR03953">
    <property type="entry name" value="rplD_bact"/>
    <property type="match status" value="1"/>
</dbReference>
<dbReference type="InterPro" id="IPR002136">
    <property type="entry name" value="Ribosomal_uL4"/>
</dbReference>
<name>A0A1G2TFE1_9BACT</name>
<comment type="function">
    <text evidence="5">One of the primary rRNA binding proteins, this protein initially binds near the 5'-end of the 23S rRNA. It is important during the early stages of 50S assembly. It makes multiple contacts with different domains of the 23S rRNA in the assembled 50S subunit and ribosome.</text>
</comment>
<dbReference type="HAMAP" id="MF_01328_B">
    <property type="entry name" value="Ribosomal_uL4_B"/>
    <property type="match status" value="1"/>
</dbReference>
<gene>
    <name evidence="5" type="primary">rplD</name>
    <name evidence="7" type="ORF">A3C70_01035</name>
</gene>
<dbReference type="GO" id="GO:1990904">
    <property type="term" value="C:ribonucleoprotein complex"/>
    <property type="evidence" value="ECO:0007669"/>
    <property type="project" value="UniProtKB-KW"/>
</dbReference>
<keyword evidence="2 5" id="KW-0689">Ribosomal protein</keyword>
<sequence length="215" mass="23868">MDAAIYDIDGKKSGTVTLPENVFGVRWNADLVKQVSDSLLSAKRKPIAHTKNRGEVRGGGKKPWQQKGTGRARHGSIRSPIWVGGGVTGGPRKEKNFERKVSKKMKAKALYTILSQKFRDGEVLFVDKVALSAPKTKEAINALRSLSNVKGFENIFSKKNNAAVIAMLDKNKEMERAFNNLGNIEVIEARNLSPLLLLEYKYLIIENPKLVYGKS</sequence>
<dbReference type="GO" id="GO:0019843">
    <property type="term" value="F:rRNA binding"/>
    <property type="evidence" value="ECO:0007669"/>
    <property type="project" value="UniProtKB-UniRule"/>
</dbReference>
<dbReference type="EMBL" id="MHVR01000013">
    <property type="protein sequence ID" value="OHA95990.1"/>
    <property type="molecule type" value="Genomic_DNA"/>
</dbReference>
<evidence type="ECO:0000256" key="5">
    <source>
        <dbReference type="HAMAP-Rule" id="MF_01328"/>
    </source>
</evidence>
<dbReference type="InterPro" id="IPR023574">
    <property type="entry name" value="Ribosomal_uL4_dom_sf"/>
</dbReference>
<keyword evidence="5" id="KW-0694">RNA-binding</keyword>
<dbReference type="Gene3D" id="3.40.1370.10">
    <property type="match status" value="1"/>
</dbReference>
<reference evidence="7 8" key="1">
    <citation type="journal article" date="2016" name="Nat. Commun.">
        <title>Thousands of microbial genomes shed light on interconnected biogeochemical processes in an aquifer system.</title>
        <authorList>
            <person name="Anantharaman K."/>
            <person name="Brown C.T."/>
            <person name="Hug L.A."/>
            <person name="Sharon I."/>
            <person name="Castelle C.J."/>
            <person name="Probst A.J."/>
            <person name="Thomas B.C."/>
            <person name="Singh A."/>
            <person name="Wilkins M.J."/>
            <person name="Karaoz U."/>
            <person name="Brodie E.L."/>
            <person name="Williams K.H."/>
            <person name="Hubbard S.S."/>
            <person name="Banfield J.F."/>
        </authorList>
    </citation>
    <scope>NUCLEOTIDE SEQUENCE [LARGE SCALE GENOMIC DNA]</scope>
</reference>
<comment type="subunit">
    <text evidence="5">Part of the 50S ribosomal subunit.</text>
</comment>
<comment type="function">
    <text evidence="5">Forms part of the polypeptide exit tunnel.</text>
</comment>
<dbReference type="Pfam" id="PF00573">
    <property type="entry name" value="Ribosomal_L4"/>
    <property type="match status" value="1"/>
</dbReference>
<evidence type="ECO:0000313" key="8">
    <source>
        <dbReference type="Proteomes" id="UP000178175"/>
    </source>
</evidence>
<dbReference type="InterPro" id="IPR013005">
    <property type="entry name" value="Ribosomal_uL4-like"/>
</dbReference>
<comment type="similarity">
    <text evidence="1 5">Belongs to the universal ribosomal protein uL4 family.</text>
</comment>
<evidence type="ECO:0000256" key="4">
    <source>
        <dbReference type="ARBA" id="ARBA00035244"/>
    </source>
</evidence>
<feature type="region of interest" description="Disordered" evidence="6">
    <location>
        <begin position="45"/>
        <end position="75"/>
    </location>
</feature>
<dbReference type="GO" id="GO:0006412">
    <property type="term" value="P:translation"/>
    <property type="evidence" value="ECO:0007669"/>
    <property type="project" value="UniProtKB-UniRule"/>
</dbReference>
<accession>A0A1G2TFE1</accession>
<evidence type="ECO:0000256" key="6">
    <source>
        <dbReference type="SAM" id="MobiDB-lite"/>
    </source>
</evidence>
<dbReference type="GO" id="GO:0005840">
    <property type="term" value="C:ribosome"/>
    <property type="evidence" value="ECO:0007669"/>
    <property type="project" value="UniProtKB-KW"/>
</dbReference>
<dbReference type="SUPFAM" id="SSF52166">
    <property type="entry name" value="Ribosomal protein L4"/>
    <property type="match status" value="1"/>
</dbReference>
<proteinExistence type="inferred from homology"/>
<dbReference type="PANTHER" id="PTHR10746">
    <property type="entry name" value="50S RIBOSOMAL PROTEIN L4"/>
    <property type="match status" value="1"/>
</dbReference>
<keyword evidence="5" id="KW-0699">rRNA-binding</keyword>